<dbReference type="InterPro" id="IPR025110">
    <property type="entry name" value="AMP-bd_C"/>
</dbReference>
<keyword evidence="6" id="KW-0045">Antibiotic biosynthesis</keyword>
<dbReference type="PANTHER" id="PTHR45527">
    <property type="entry name" value="NONRIBOSOMAL PEPTIDE SYNTHETASE"/>
    <property type="match status" value="1"/>
</dbReference>
<keyword evidence="10" id="KW-1185">Reference proteome</keyword>
<dbReference type="GO" id="GO:0017000">
    <property type="term" value="P:antibiotic biosynthetic process"/>
    <property type="evidence" value="ECO:0007669"/>
    <property type="project" value="UniProtKB-KW"/>
</dbReference>
<dbReference type="SMART" id="SM00823">
    <property type="entry name" value="PKS_PP"/>
    <property type="match status" value="2"/>
</dbReference>
<dbReference type="CDD" id="cd19543">
    <property type="entry name" value="DCL_NRPS"/>
    <property type="match status" value="1"/>
</dbReference>
<evidence type="ECO:0000313" key="10">
    <source>
        <dbReference type="Proteomes" id="UP000483802"/>
    </source>
</evidence>
<dbReference type="FunFam" id="3.30.300.30:FF:000010">
    <property type="entry name" value="Enterobactin synthetase component F"/>
    <property type="match status" value="1"/>
</dbReference>
<dbReference type="Pfam" id="PF00668">
    <property type="entry name" value="Condensation"/>
    <property type="match status" value="2"/>
</dbReference>
<keyword evidence="5" id="KW-0677">Repeat</keyword>
<dbReference type="Gene3D" id="2.30.38.10">
    <property type="entry name" value="Luciferase, Domain 3"/>
    <property type="match status" value="1"/>
</dbReference>
<name>A0A6L6X440_9ACTN</name>
<dbReference type="PROSITE" id="PS50075">
    <property type="entry name" value="CARRIER"/>
    <property type="match status" value="2"/>
</dbReference>
<protein>
    <submittedName>
        <fullName evidence="9">Amino acid adenylation domain-containing protein</fullName>
    </submittedName>
</protein>
<sequence length="2233" mass="236819">MTDLRESSTAAQPIPHETLPALFERQAAATPDAVAVLSCEGEELTYRQLDERTSRLARLLVAHGPVRESIVAVALRRSPEYVVAVLAILKAGGVYLPIDPEYPVERLEFMLRDAAPAVVVTDTGSGGRLPRTGVPRIVLDEQDTVDALAAVPDEDLATAPGGTGDPDQLAHVIYTSGSTGTPKGVGVTHRGVASLTVDHRLRGDAYARVLQHAPLAFDASTFELWVPLLCGGAVVVARPGLLDAPALAAVVTEHRVTAAFVSAGLFKAVAEEQPECFRGVRTLWTGGDVVSPAAVRRVLDACPGVTVHNVYGPTETSVFATCRPVTDPREVPAPLPIGRMMDHRSGHVLDERLRPVAPGESGELYLTGAGLARGYLGRRGLTAERFVADPFGAPGERMYRTGDVVAWTPDGELDFRGRADGQVKIRGFRVEPGEIEAVLEKHPSVAHALVVPYEGQTGRHRQLVAYVVPASTAARPAPAGQEDGRTGQGTTAGQEDGATCQGTKAGRDQGNGPAGTGHFALATGFAAVELRAFAARALPEYLLPAAFTVIDELPLTPNGKLDRAGLPEPDFRGAAYRAPRTEREEQLAGLFAEVLGVERVGADDDFFTVGGDSIQSIQLATRARARGLVLGAQQIFEHRTVTRLAETLTGSPARPAPVLEELPGGGVGFLPHLPVTRWVRDWGPGFARFLQAMVLDLPAGIDQEQLTATLGAVVDRHDLLRARLVEDDGGGLHVPPAGTTDVGGLIRRVECAGDWESQSWRAALMGEVDAAAGRLDPAAGVVAQFVWFDTGPERGGRLLVALHHLVVDGVSWRILMPDLATAWRQVRAGRTPRLPPVGTSVRRWAHALVEEAARPQRVAELELWRSLVDGPDPVLGARRLDARADTVSTLTKTRVTLPVEVTETLLTTLPAAFRGGVNDGLLAALAVAVARWRRARGVEEDSTLIRLEGHGREEAAAPGADLSRTVGWFTSVFPVRLDVSGADLEDVLTGGAAAGRVVKAVKEQLLRVPDKGIGYGLLRHLNPETSDALAGYGTGQVSFNYLGRFSAASDMPEELRGLGFTQAPGLADLAELDAGQHPDMAAPAELDINAHVTDTPEGPRLGGSFTAPRGVLDPDEVRELAELWCQALKGLARHATGPDAGGLTPSDVALPAVTQGHIEDWERRHPGLSDVWPASPLQSGLLFHSKVEAEAGGTFDSYHEQYVLHLSGTVDPARLRVAAQALLDRHPVLRTAFVPGPDGGLVQLVVDGVRLPWTHLDLSGLDDGERERAHERFLTDDLAAHFDPATPPMLRLAQLTTAAGHHELVLTVHHVLLDGWSLPLLIQDLLFLYAADGDASGLPRARSYREYLTWLGKQDTRDSVRAWARELDGVTEPTLLAPQALDIPASGIGQADVPLTPARARDLARRAGDVGVTLNTLIQGAWGVLLGGMTGRQDVVFSATVSGRPPALPGVDETVGMFLNTVPVRVRCAPGRPFAHLLTDLQQAQAALMDHHHVGLTEIQRATGLAPLFDTMIAFESFPLDRAGIGEASAAAGFSVAGMRTFTASHYPVTLFVYPDGPHPRLTLQYQRHAFAPQEATALAARFGRVLTGLTADVDQPVGGVDLLLPGEHAAPSCEAHDTVTPEPGTTLVETWRRQVARTPQATAVVCGDQALTYGELDARVRALAAELTARGARPESVVGLALPRSADLVTGMLAILTAGAAYLPIDPAYPGKRLDLILGQARPVLIVTDTATSGALPQPDIPRLCVDDPGPATAADRTPPKETARAATPLPEHLAYVMYTSGSTGTPKGVMITHAGVVNGITQLARRVGIDAHTHVLAGTSVNFDVSVFEILTTLSQGGRVEVVRDALVLAERETLAADVISTVPSVFAELGDRMGAITGLKTAVFAGEALPAALVDRIRQTLPWVRVINAYGQSESFYATTFTADEGWRTADGASAPIGTPIGNMRAHVLGPGLTPLPPGTVGELYVAGIVGRGYHRRPALTADRFVADPYGPPGSRMYRTGDLARWNAEGQLEYAGRADDQVKIRGVRVEPAEVEAVLAGHPEVAQAVVVARDSTVGPGKRLIGYVVPRAAAADGGDRSAAARTAALADEIRDHLHERLPAHMVPAAVVPLTALPLTPNGKLDRKALPAPGVTASAAHRAPRTPQEARLCDLFADVLGMARVGVDDNFFELGGHSLLAVNLVGRIRDAFGVDVPISAVLGARDVADLARTLKNASATKRPALRRMNRSAK</sequence>
<dbReference type="InterPro" id="IPR009081">
    <property type="entry name" value="PP-bd_ACP"/>
</dbReference>
<dbReference type="InterPro" id="IPR001242">
    <property type="entry name" value="Condensation_dom"/>
</dbReference>
<proteinExistence type="inferred from homology"/>
<dbReference type="InterPro" id="IPR029058">
    <property type="entry name" value="AB_hydrolase_fold"/>
</dbReference>
<dbReference type="GO" id="GO:0072330">
    <property type="term" value="P:monocarboxylic acid biosynthetic process"/>
    <property type="evidence" value="ECO:0007669"/>
    <property type="project" value="UniProtKB-ARBA"/>
</dbReference>
<dbReference type="PANTHER" id="PTHR45527:SF1">
    <property type="entry name" value="FATTY ACID SYNTHASE"/>
    <property type="match status" value="1"/>
</dbReference>
<reference evidence="9 10" key="1">
    <citation type="submission" date="2019-11" db="EMBL/GenBank/DDBJ databases">
        <title>Streptomyces typhae sp. nov., a novel endophytic actinomycete isolated from the root of cattail pollen (Typha angustifolia L.).</title>
        <authorList>
            <person name="Peng C."/>
        </authorList>
    </citation>
    <scope>NUCLEOTIDE SEQUENCE [LARGE SCALE GENOMIC DNA]</scope>
    <source>
        <strain evidence="10">p1417</strain>
    </source>
</reference>
<dbReference type="EMBL" id="WPNZ01000017">
    <property type="protein sequence ID" value="MVO88562.1"/>
    <property type="molecule type" value="Genomic_DNA"/>
</dbReference>
<evidence type="ECO:0000256" key="4">
    <source>
        <dbReference type="ARBA" id="ARBA00022553"/>
    </source>
</evidence>
<dbReference type="Gene3D" id="3.30.559.30">
    <property type="entry name" value="Nonribosomal peptide synthetase, condensation domain"/>
    <property type="match status" value="2"/>
</dbReference>
<dbReference type="GO" id="GO:0044550">
    <property type="term" value="P:secondary metabolite biosynthetic process"/>
    <property type="evidence" value="ECO:0007669"/>
    <property type="project" value="UniProtKB-ARBA"/>
</dbReference>
<dbReference type="InterPro" id="IPR010071">
    <property type="entry name" value="AA_adenyl_dom"/>
</dbReference>
<feature type="region of interest" description="Disordered" evidence="7">
    <location>
        <begin position="473"/>
        <end position="512"/>
    </location>
</feature>
<dbReference type="SUPFAM" id="SSF52777">
    <property type="entry name" value="CoA-dependent acyltransferases"/>
    <property type="match status" value="4"/>
</dbReference>
<dbReference type="PROSITE" id="PS00012">
    <property type="entry name" value="PHOSPHOPANTETHEINE"/>
    <property type="match status" value="2"/>
</dbReference>
<dbReference type="InterPro" id="IPR020806">
    <property type="entry name" value="PKS_PP-bd"/>
</dbReference>
<comment type="similarity">
    <text evidence="2">Belongs to the ATP-dependent AMP-binding enzyme family.</text>
</comment>
<dbReference type="InterPro" id="IPR023213">
    <property type="entry name" value="CAT-like_dom_sf"/>
</dbReference>
<dbReference type="InterPro" id="IPR036736">
    <property type="entry name" value="ACP-like_sf"/>
</dbReference>
<dbReference type="GO" id="GO:0043041">
    <property type="term" value="P:amino acid activation for nonribosomal peptide biosynthetic process"/>
    <property type="evidence" value="ECO:0007669"/>
    <property type="project" value="TreeGrafter"/>
</dbReference>
<dbReference type="Pfam" id="PF00501">
    <property type="entry name" value="AMP-binding"/>
    <property type="match status" value="2"/>
</dbReference>
<organism evidence="9 10">
    <name type="scientific">Streptomyces typhae</name>
    <dbReference type="NCBI Taxonomy" id="2681492"/>
    <lineage>
        <taxon>Bacteria</taxon>
        <taxon>Bacillati</taxon>
        <taxon>Actinomycetota</taxon>
        <taxon>Actinomycetes</taxon>
        <taxon>Kitasatosporales</taxon>
        <taxon>Streptomycetaceae</taxon>
        <taxon>Streptomyces</taxon>
    </lineage>
</organism>
<dbReference type="Proteomes" id="UP000483802">
    <property type="component" value="Unassembled WGS sequence"/>
</dbReference>
<feature type="domain" description="Carrier" evidence="8">
    <location>
        <begin position="578"/>
        <end position="652"/>
    </location>
</feature>
<comment type="cofactor">
    <cofactor evidence="1">
        <name>pantetheine 4'-phosphate</name>
        <dbReference type="ChEBI" id="CHEBI:47942"/>
    </cofactor>
</comment>
<dbReference type="FunFam" id="3.40.50.12780:FF:000012">
    <property type="entry name" value="Non-ribosomal peptide synthetase"/>
    <property type="match status" value="1"/>
</dbReference>
<accession>A0A6L6X440</accession>
<keyword evidence="4" id="KW-0597">Phosphoprotein</keyword>
<dbReference type="FunFam" id="1.10.1200.10:FF:000005">
    <property type="entry name" value="Nonribosomal peptide synthetase 1"/>
    <property type="match status" value="1"/>
</dbReference>
<evidence type="ECO:0000259" key="8">
    <source>
        <dbReference type="PROSITE" id="PS50075"/>
    </source>
</evidence>
<dbReference type="CDD" id="cd12117">
    <property type="entry name" value="A_NRPS_Srf_like"/>
    <property type="match status" value="1"/>
</dbReference>
<evidence type="ECO:0000256" key="1">
    <source>
        <dbReference type="ARBA" id="ARBA00001957"/>
    </source>
</evidence>
<dbReference type="SUPFAM" id="SSF56801">
    <property type="entry name" value="Acetyl-CoA synthetase-like"/>
    <property type="match status" value="2"/>
</dbReference>
<evidence type="ECO:0000256" key="6">
    <source>
        <dbReference type="ARBA" id="ARBA00023194"/>
    </source>
</evidence>
<dbReference type="Pfam" id="PF00550">
    <property type="entry name" value="PP-binding"/>
    <property type="match status" value="2"/>
</dbReference>
<dbReference type="NCBIfam" id="TIGR01720">
    <property type="entry name" value="NRPS-para261"/>
    <property type="match status" value="1"/>
</dbReference>
<dbReference type="InterPro" id="IPR020845">
    <property type="entry name" value="AMP-binding_CS"/>
</dbReference>
<dbReference type="GO" id="GO:0005829">
    <property type="term" value="C:cytosol"/>
    <property type="evidence" value="ECO:0007669"/>
    <property type="project" value="TreeGrafter"/>
</dbReference>
<dbReference type="SUPFAM" id="SSF47336">
    <property type="entry name" value="ACP-like"/>
    <property type="match status" value="2"/>
</dbReference>
<feature type="domain" description="Carrier" evidence="8">
    <location>
        <begin position="2143"/>
        <end position="2218"/>
    </location>
</feature>
<evidence type="ECO:0000313" key="9">
    <source>
        <dbReference type="EMBL" id="MVO88562.1"/>
    </source>
</evidence>
<evidence type="ECO:0000256" key="3">
    <source>
        <dbReference type="ARBA" id="ARBA00022450"/>
    </source>
</evidence>
<dbReference type="Gene3D" id="3.30.559.10">
    <property type="entry name" value="Chloramphenicol acetyltransferase-like domain"/>
    <property type="match status" value="2"/>
</dbReference>
<gene>
    <name evidence="9" type="ORF">GPA10_28330</name>
</gene>
<keyword evidence="3" id="KW-0596">Phosphopantetheine</keyword>
<evidence type="ECO:0000256" key="7">
    <source>
        <dbReference type="SAM" id="MobiDB-lite"/>
    </source>
</evidence>
<dbReference type="Gene3D" id="3.40.50.1820">
    <property type="entry name" value="alpha/beta hydrolase"/>
    <property type="match status" value="1"/>
</dbReference>
<dbReference type="Pfam" id="PF13193">
    <property type="entry name" value="AMP-binding_C"/>
    <property type="match status" value="1"/>
</dbReference>
<comment type="caution">
    <text evidence="9">The sequence shown here is derived from an EMBL/GenBank/DDBJ whole genome shotgun (WGS) entry which is preliminary data.</text>
</comment>
<dbReference type="RefSeq" id="WP_157167966.1">
    <property type="nucleotide sequence ID" value="NZ_WPNZ01000017.1"/>
</dbReference>
<dbReference type="InterPro" id="IPR000873">
    <property type="entry name" value="AMP-dep_synth/lig_dom"/>
</dbReference>
<evidence type="ECO:0000256" key="5">
    <source>
        <dbReference type="ARBA" id="ARBA00022737"/>
    </source>
</evidence>
<dbReference type="Gene3D" id="3.40.50.12780">
    <property type="entry name" value="N-terminal domain of ligase-like"/>
    <property type="match status" value="1"/>
</dbReference>
<dbReference type="InterPro" id="IPR045851">
    <property type="entry name" value="AMP-bd_C_sf"/>
</dbReference>
<dbReference type="Gene3D" id="1.10.1200.10">
    <property type="entry name" value="ACP-like"/>
    <property type="match status" value="1"/>
</dbReference>
<evidence type="ECO:0000256" key="2">
    <source>
        <dbReference type="ARBA" id="ARBA00006432"/>
    </source>
</evidence>
<dbReference type="GO" id="GO:0003824">
    <property type="term" value="F:catalytic activity"/>
    <property type="evidence" value="ECO:0007669"/>
    <property type="project" value="InterPro"/>
</dbReference>
<dbReference type="PROSITE" id="PS00455">
    <property type="entry name" value="AMP_BINDING"/>
    <property type="match status" value="2"/>
</dbReference>
<dbReference type="Gene3D" id="3.30.300.30">
    <property type="match status" value="2"/>
</dbReference>
<dbReference type="FunFam" id="3.40.50.980:FF:000001">
    <property type="entry name" value="Non-ribosomal peptide synthetase"/>
    <property type="match status" value="2"/>
</dbReference>
<dbReference type="FunFam" id="2.30.38.10:FF:000001">
    <property type="entry name" value="Non-ribosomal peptide synthetase PvdI"/>
    <property type="match status" value="1"/>
</dbReference>
<dbReference type="Gene3D" id="3.40.50.980">
    <property type="match status" value="2"/>
</dbReference>
<dbReference type="CDD" id="cd05930">
    <property type="entry name" value="A_NRPS"/>
    <property type="match status" value="1"/>
</dbReference>
<dbReference type="NCBIfam" id="TIGR01733">
    <property type="entry name" value="AA-adenyl-dom"/>
    <property type="match status" value="2"/>
</dbReference>
<dbReference type="GO" id="GO:0031177">
    <property type="term" value="F:phosphopantetheine binding"/>
    <property type="evidence" value="ECO:0007669"/>
    <property type="project" value="InterPro"/>
</dbReference>
<dbReference type="InterPro" id="IPR010060">
    <property type="entry name" value="NRPS_synth"/>
</dbReference>
<dbReference type="InterPro" id="IPR042099">
    <property type="entry name" value="ANL_N_sf"/>
</dbReference>
<dbReference type="InterPro" id="IPR006162">
    <property type="entry name" value="Ppantetheine_attach_site"/>
</dbReference>
<dbReference type="FunFam" id="1.10.1200.10:FF:000016">
    <property type="entry name" value="Non-ribosomal peptide synthase"/>
    <property type="match status" value="1"/>
</dbReference>
<dbReference type="GO" id="GO:0008610">
    <property type="term" value="P:lipid biosynthetic process"/>
    <property type="evidence" value="ECO:0007669"/>
    <property type="project" value="UniProtKB-ARBA"/>
</dbReference>